<dbReference type="GO" id="GO:0006281">
    <property type="term" value="P:DNA repair"/>
    <property type="evidence" value="ECO:0007669"/>
    <property type="project" value="UniProtKB-KW"/>
</dbReference>
<keyword evidence="16" id="KW-1185">Reference proteome</keyword>
<evidence type="ECO:0000256" key="4">
    <source>
        <dbReference type="ARBA" id="ARBA00022763"/>
    </source>
</evidence>
<proteinExistence type="predicted"/>
<keyword evidence="3" id="KW-0547">Nucleotide-binding</keyword>
<name>M0N6D6_9EURY</name>
<evidence type="ECO:0000256" key="3">
    <source>
        <dbReference type="ARBA" id="ARBA00022741"/>
    </source>
</evidence>
<dbReference type="InterPro" id="IPR014013">
    <property type="entry name" value="Helic_SF1/SF2_ATP-bd_DinG/Rad3"/>
</dbReference>
<evidence type="ECO:0000256" key="9">
    <source>
        <dbReference type="ARBA" id="ARBA00023014"/>
    </source>
</evidence>
<evidence type="ECO:0000256" key="10">
    <source>
        <dbReference type="ARBA" id="ARBA00023125"/>
    </source>
</evidence>
<dbReference type="GO" id="GO:0016818">
    <property type="term" value="F:hydrolase activity, acting on acid anhydrides, in phosphorus-containing anhydrides"/>
    <property type="evidence" value="ECO:0007669"/>
    <property type="project" value="InterPro"/>
</dbReference>
<reference evidence="15 16" key="1">
    <citation type="journal article" date="2014" name="PLoS Genet.">
        <title>Phylogenetically driven sequencing of extremely halophilic archaea reveals strategies for static and dynamic osmo-response.</title>
        <authorList>
            <person name="Becker E.A."/>
            <person name="Seitzer P.M."/>
            <person name="Tritt A."/>
            <person name="Larsen D."/>
            <person name="Krusor M."/>
            <person name="Yao A.I."/>
            <person name="Wu D."/>
            <person name="Madern D."/>
            <person name="Eisen J.A."/>
            <person name="Darling A.E."/>
            <person name="Facciotti M.T."/>
        </authorList>
    </citation>
    <scope>NUCLEOTIDE SEQUENCE [LARGE SCALE GENOMIC DNA]</scope>
    <source>
        <strain evidence="15 16">DSM 8989</strain>
    </source>
</reference>
<dbReference type="InterPro" id="IPR010614">
    <property type="entry name" value="RAD3-like_helicase_DEAD"/>
</dbReference>
<evidence type="ECO:0000259" key="14">
    <source>
        <dbReference type="PROSITE" id="PS51193"/>
    </source>
</evidence>
<gene>
    <name evidence="15" type="ORF">C450_08962</name>
</gene>
<evidence type="ECO:0000256" key="2">
    <source>
        <dbReference type="ARBA" id="ARBA00022723"/>
    </source>
</evidence>
<dbReference type="EMBL" id="AOME01000051">
    <property type="protein sequence ID" value="EMA53431.1"/>
    <property type="molecule type" value="Genomic_DNA"/>
</dbReference>
<dbReference type="PANTHER" id="PTHR11472:SF34">
    <property type="entry name" value="REGULATOR OF TELOMERE ELONGATION HELICASE 1"/>
    <property type="match status" value="1"/>
</dbReference>
<feature type="compositionally biased region" description="Basic and acidic residues" evidence="13">
    <location>
        <begin position="1"/>
        <end position="10"/>
    </location>
</feature>
<keyword evidence="11" id="KW-0234">DNA repair</keyword>
<keyword evidence="6 15" id="KW-0347">Helicase</keyword>
<dbReference type="InterPro" id="IPR045028">
    <property type="entry name" value="DinG/Rad3-like"/>
</dbReference>
<dbReference type="Proteomes" id="UP000011625">
    <property type="component" value="Unassembled WGS sequence"/>
</dbReference>
<evidence type="ECO:0000256" key="12">
    <source>
        <dbReference type="ARBA" id="ARBA00023235"/>
    </source>
</evidence>
<dbReference type="InterPro" id="IPR006555">
    <property type="entry name" value="ATP-dep_Helicase_C"/>
</dbReference>
<dbReference type="GO" id="GO:0003678">
    <property type="term" value="F:DNA helicase activity"/>
    <property type="evidence" value="ECO:0007669"/>
    <property type="project" value="InterPro"/>
</dbReference>
<dbReference type="Pfam" id="PF13307">
    <property type="entry name" value="Helicase_C_2"/>
    <property type="match status" value="1"/>
</dbReference>
<evidence type="ECO:0000256" key="1">
    <source>
        <dbReference type="ARBA" id="ARBA00022485"/>
    </source>
</evidence>
<evidence type="ECO:0000256" key="13">
    <source>
        <dbReference type="SAM" id="MobiDB-lite"/>
    </source>
</evidence>
<dbReference type="GO" id="GO:0046872">
    <property type="term" value="F:metal ion binding"/>
    <property type="evidence" value="ECO:0007669"/>
    <property type="project" value="UniProtKB-KW"/>
</dbReference>
<dbReference type="SMART" id="SM00491">
    <property type="entry name" value="HELICc2"/>
    <property type="match status" value="1"/>
</dbReference>
<evidence type="ECO:0000256" key="6">
    <source>
        <dbReference type="ARBA" id="ARBA00022806"/>
    </source>
</evidence>
<feature type="domain" description="Helicase ATP-binding" evidence="14">
    <location>
        <begin position="31"/>
        <end position="364"/>
    </location>
</feature>
<organism evidence="15 16">
    <name type="scientific">Halococcus salifodinae DSM 8989</name>
    <dbReference type="NCBI Taxonomy" id="1227456"/>
    <lineage>
        <taxon>Archaea</taxon>
        <taxon>Methanobacteriati</taxon>
        <taxon>Methanobacteriota</taxon>
        <taxon>Stenosarchaea group</taxon>
        <taxon>Halobacteria</taxon>
        <taxon>Halobacteriales</taxon>
        <taxon>Halococcaceae</taxon>
        <taxon>Halococcus</taxon>
    </lineage>
</organism>
<keyword evidence="8" id="KW-0408">Iron</keyword>
<dbReference type="Pfam" id="PF06733">
    <property type="entry name" value="DEAD_2"/>
    <property type="match status" value="1"/>
</dbReference>
<dbReference type="PANTHER" id="PTHR11472">
    <property type="entry name" value="DNA REPAIR DEAD HELICASE RAD3/XP-D SUBFAMILY MEMBER"/>
    <property type="match status" value="1"/>
</dbReference>
<dbReference type="Gene3D" id="3.40.50.300">
    <property type="entry name" value="P-loop containing nucleotide triphosphate hydrolases"/>
    <property type="match status" value="2"/>
</dbReference>
<evidence type="ECO:0000256" key="7">
    <source>
        <dbReference type="ARBA" id="ARBA00022840"/>
    </source>
</evidence>
<keyword evidence="4" id="KW-0227">DNA damage</keyword>
<dbReference type="PROSITE" id="PS51193">
    <property type="entry name" value="HELICASE_ATP_BIND_2"/>
    <property type="match status" value="1"/>
</dbReference>
<evidence type="ECO:0000256" key="11">
    <source>
        <dbReference type="ARBA" id="ARBA00023204"/>
    </source>
</evidence>
<dbReference type="GO" id="GO:0051539">
    <property type="term" value="F:4 iron, 4 sulfur cluster binding"/>
    <property type="evidence" value="ECO:0007669"/>
    <property type="project" value="UniProtKB-KW"/>
</dbReference>
<dbReference type="AlphaFoldDB" id="M0N6D6"/>
<protein>
    <submittedName>
        <fullName evidence="15">DNA repair helicase</fullName>
    </submittedName>
</protein>
<dbReference type="SUPFAM" id="SSF52540">
    <property type="entry name" value="P-loop containing nucleoside triphosphate hydrolases"/>
    <property type="match status" value="1"/>
</dbReference>
<feature type="region of interest" description="Disordered" evidence="13">
    <location>
        <begin position="1"/>
        <end position="29"/>
    </location>
</feature>
<dbReference type="InterPro" id="IPR027417">
    <property type="entry name" value="P-loop_NTPase"/>
</dbReference>
<dbReference type="SMART" id="SM00488">
    <property type="entry name" value="DEXDc2"/>
    <property type="match status" value="1"/>
</dbReference>
<evidence type="ECO:0000256" key="5">
    <source>
        <dbReference type="ARBA" id="ARBA00022801"/>
    </source>
</evidence>
<keyword evidence="12" id="KW-0413">Isomerase</keyword>
<dbReference type="SMART" id="SM00487">
    <property type="entry name" value="DEXDc"/>
    <property type="match status" value="1"/>
</dbReference>
<feature type="region of interest" description="Disordered" evidence="13">
    <location>
        <begin position="555"/>
        <end position="612"/>
    </location>
</feature>
<feature type="compositionally biased region" description="Basic and acidic residues" evidence="13">
    <location>
        <begin position="603"/>
        <end position="612"/>
    </location>
</feature>
<dbReference type="OrthoDB" id="27512at2157"/>
<dbReference type="InterPro" id="IPR014001">
    <property type="entry name" value="Helicase_ATP-bd"/>
</dbReference>
<keyword evidence="9" id="KW-0411">Iron-sulfur</keyword>
<keyword evidence="10" id="KW-0238">DNA-binding</keyword>
<dbReference type="GO" id="GO:0003677">
    <property type="term" value="F:DNA binding"/>
    <property type="evidence" value="ECO:0007669"/>
    <property type="project" value="UniProtKB-KW"/>
</dbReference>
<dbReference type="STRING" id="1227456.C450_08962"/>
<accession>M0N6D6</accession>
<evidence type="ECO:0000256" key="8">
    <source>
        <dbReference type="ARBA" id="ARBA00023004"/>
    </source>
</evidence>
<keyword evidence="2" id="KW-0479">Metal-binding</keyword>
<dbReference type="InterPro" id="IPR006554">
    <property type="entry name" value="Helicase-like_DEXD_c2"/>
</dbReference>
<keyword evidence="7" id="KW-0067">ATP-binding</keyword>
<evidence type="ECO:0000313" key="16">
    <source>
        <dbReference type="Proteomes" id="UP000011625"/>
    </source>
</evidence>
<evidence type="ECO:0000313" key="15">
    <source>
        <dbReference type="EMBL" id="EMA53431.1"/>
    </source>
</evidence>
<dbReference type="PATRIC" id="fig|1227456.3.peg.1810"/>
<keyword evidence="5" id="KW-0378">Hydrolase</keyword>
<dbReference type="GO" id="GO:0005524">
    <property type="term" value="F:ATP binding"/>
    <property type="evidence" value="ECO:0007669"/>
    <property type="project" value="UniProtKB-KW"/>
</dbReference>
<keyword evidence="1" id="KW-0004">4Fe-4S</keyword>
<sequence length="855" mass="93524">MSGDERRDETAVTGDGTASHAAEGDRESEHDWHGFFGYEEPYANQADAIEAAIDAGEEGGYLVMEGACGTGKTMAALAAAGHLLRNTDRYDNVVVATPVKQQRRQFIQDLRAINADLDEPFAGLALVGKPALCPYERADAFDRGVQDACEDLRETTAGLVAGDDGGEAWWDAGRAAELVDSAKIDADSWRTLDEGLSTAGVDAPYSTGRPAAPEAMTESDREQVFCPFEADWYAREKGSPVSFADGESGVVTTEELLAGAVPAGTCPHRAMGALLEDADVVVGNYNHLFDPRTRVLTDGVVDERTFVIVDEAHRLEGRVRDLLSDRIGSVSLRRARNDVAQLASYARQSRENREAIASQLASWELSTDALAQTREFYDDAIDWLDRRVESHLDEEFDDLDRAAERGDLPERTEIPLRDPAVDEPDDFTEWAAEAGYSEAFCESLHTVGAAVEDVLETVDPDRSCVCGSVGRLMRNWWTNDHAAYFREVTLERTDREHSDKWRRHYTAALECYDCLPAADLRERFADLGGGVLMSATLEPMDVFRECVGLDRLVTDSADGADAPDAPDIPDVPDGVDLQGPKSGDGDGGAANADGEAAGAESASDEHSEVERPITERTYDLTFPAANRASWIVDVPAFTARNRGPPDSESEVRETYAYALREIAQSPGNVLVCMPSYREAAWAAERLAESVAKPVLVDEPSSAETTEALKRDFFADDGKVLVTSTRGTLTEGVDYDGAKLSACAVVGVPLVNVASPRIRAVRRAYGAAFGEDKAFEYALTVPAVRRARQAIGRVIRGPEEVGVRAFLDERYTLDAPRSVHEYLPSEEREEWTTMTPMFLEQLVEEFAEEHPEWGYE</sequence>
<feature type="compositionally biased region" description="Low complexity" evidence="13">
    <location>
        <begin position="589"/>
        <end position="601"/>
    </location>
</feature>
<dbReference type="RefSeq" id="WP_005042711.1">
    <property type="nucleotide sequence ID" value="NZ_AOME01000051.1"/>
</dbReference>
<comment type="caution">
    <text evidence="15">The sequence shown here is derived from an EMBL/GenBank/DDBJ whole genome shotgun (WGS) entry which is preliminary data.</text>
</comment>